<dbReference type="Gene3D" id="1.25.40.10">
    <property type="entry name" value="Tetratricopeptide repeat domain"/>
    <property type="match status" value="1"/>
</dbReference>
<dbReference type="InterPro" id="IPR036388">
    <property type="entry name" value="WH-like_DNA-bd_sf"/>
</dbReference>
<gene>
    <name evidence="6" type="ORF">ACH4OY_11315</name>
</gene>
<feature type="domain" description="AAA+ ATPase" evidence="4">
    <location>
        <begin position="314"/>
        <end position="477"/>
    </location>
</feature>
<dbReference type="PANTHER" id="PTHR35807">
    <property type="entry name" value="TRANSCRIPTIONAL REGULATOR REDD-RELATED"/>
    <property type="match status" value="1"/>
</dbReference>
<dbReference type="SUPFAM" id="SSF46894">
    <property type="entry name" value="C-terminal effector domain of the bipartite response regulators"/>
    <property type="match status" value="1"/>
</dbReference>
<dbReference type="SMART" id="SM01043">
    <property type="entry name" value="BTAD"/>
    <property type="match status" value="1"/>
</dbReference>
<dbReference type="RefSeq" id="WP_396678558.1">
    <property type="nucleotide sequence ID" value="NZ_JBIRPU010000005.1"/>
</dbReference>
<dbReference type="SUPFAM" id="SSF52540">
    <property type="entry name" value="P-loop containing nucleoside triphosphate hydrolases"/>
    <property type="match status" value="1"/>
</dbReference>
<dbReference type="InterPro" id="IPR036390">
    <property type="entry name" value="WH_DNA-bd_sf"/>
</dbReference>
<keyword evidence="3" id="KW-0804">Transcription</keyword>
<evidence type="ECO:0000259" key="4">
    <source>
        <dbReference type="SMART" id="SM00382"/>
    </source>
</evidence>
<feature type="domain" description="Bacterial transcriptional activator" evidence="5">
    <location>
        <begin position="108"/>
        <end position="253"/>
    </location>
</feature>
<name>A0ABW7SHU8_9ACTN</name>
<dbReference type="SMART" id="SM00382">
    <property type="entry name" value="AAA"/>
    <property type="match status" value="1"/>
</dbReference>
<dbReference type="Pfam" id="PF03704">
    <property type="entry name" value="BTAD"/>
    <property type="match status" value="1"/>
</dbReference>
<dbReference type="PANTHER" id="PTHR35807:SF1">
    <property type="entry name" value="TRANSCRIPTIONAL REGULATOR REDD"/>
    <property type="match status" value="1"/>
</dbReference>
<dbReference type="Proteomes" id="UP001611075">
    <property type="component" value="Unassembled WGS sequence"/>
</dbReference>
<dbReference type="SUPFAM" id="SSF46785">
    <property type="entry name" value="Winged helix' DNA-binding domain"/>
    <property type="match status" value="1"/>
</dbReference>
<sequence length="629" mass="66791">MSLSFDLLGPLRVRVHSDPVPVPAGRQRSLLALLLLDGERTVSRDRLMAELWPATPPPSAAVNLRTYMWGLRTWLARIAGTGSGAGNELVRHKAGWTLRLADGASAALDVAEFERDVATGALALDAADLTTAARHLHRAVRAYRGVPLLDVPQGPVLAGWAVLLNNRWMEATEEYAETLLRTERFGAVRELLQGFVGQHPGRERAWGQLMTACARGGDTGGAVATYRAARIALVEEFGVEPSADLTALYRAVLHREAGMTPPPAPSAPRERVPLAGPAGRLRQLPADLPVLFGREAAVRGLRTALSNAPAVAGRCRVAVVVGPAGVGKTALAVHLAHLLRPTGHGAELFVDLGGPAPADGTSRPRTAAAGDGPDAAVIRLLGDFGVTGERLPELPADRHALLRGCLAESRALLVLDDAADLAQVRALLPGDAACTVIVTSRHRLAGLTDVHRLDLGPLDPAEAELMFRTCAGLPSMDEPTRSVVASCAGLPLALLITAGRLAGRPPAMTRRLAAALRDEHRHLDELVLDDLSVRARIAVSYRAQGPLERRILRLVSTTGEAGIPVGPLAAALGLADHRVELVLERLADTHLVTMTESQSRVVRYRAPELIRLLVTEQLDRAGSMKTLGA</sequence>
<reference evidence="6 7" key="1">
    <citation type="submission" date="2024-10" db="EMBL/GenBank/DDBJ databases">
        <title>The Natural Products Discovery Center: Release of the First 8490 Sequenced Strains for Exploring Actinobacteria Biosynthetic Diversity.</title>
        <authorList>
            <person name="Kalkreuter E."/>
            <person name="Kautsar S.A."/>
            <person name="Yang D."/>
            <person name="Bader C.D."/>
            <person name="Teijaro C.N."/>
            <person name="Fluegel L."/>
            <person name="Davis C.M."/>
            <person name="Simpson J.R."/>
            <person name="Lauterbach L."/>
            <person name="Steele A.D."/>
            <person name="Gui C."/>
            <person name="Meng S."/>
            <person name="Li G."/>
            <person name="Viehrig K."/>
            <person name="Ye F."/>
            <person name="Su P."/>
            <person name="Kiefer A.F."/>
            <person name="Nichols A."/>
            <person name="Cepeda A.J."/>
            <person name="Yan W."/>
            <person name="Fan B."/>
            <person name="Jiang Y."/>
            <person name="Adhikari A."/>
            <person name="Zheng C.-J."/>
            <person name="Schuster L."/>
            <person name="Cowan T.M."/>
            <person name="Smanski M.J."/>
            <person name="Chevrette M.G."/>
            <person name="De Carvalho L.P.S."/>
            <person name="Shen B."/>
        </authorList>
    </citation>
    <scope>NUCLEOTIDE SEQUENCE [LARGE SCALE GENOMIC DNA]</scope>
    <source>
        <strain evidence="6 7">NPDC021253</strain>
    </source>
</reference>
<keyword evidence="2" id="KW-0238">DNA-binding</keyword>
<proteinExistence type="predicted"/>
<dbReference type="CDD" id="cd15831">
    <property type="entry name" value="BTAD"/>
    <property type="match status" value="1"/>
</dbReference>
<accession>A0ABW7SHU8</accession>
<evidence type="ECO:0000256" key="1">
    <source>
        <dbReference type="ARBA" id="ARBA00023015"/>
    </source>
</evidence>
<dbReference type="Gene3D" id="1.10.10.10">
    <property type="entry name" value="Winged helix-like DNA-binding domain superfamily/Winged helix DNA-binding domain"/>
    <property type="match status" value="1"/>
</dbReference>
<dbReference type="Gene3D" id="3.40.50.300">
    <property type="entry name" value="P-loop containing nucleotide triphosphate hydrolases"/>
    <property type="match status" value="1"/>
</dbReference>
<dbReference type="InterPro" id="IPR041664">
    <property type="entry name" value="AAA_16"/>
</dbReference>
<keyword evidence="7" id="KW-1185">Reference proteome</keyword>
<dbReference type="InterPro" id="IPR051677">
    <property type="entry name" value="AfsR-DnrI-RedD_regulator"/>
</dbReference>
<keyword evidence="1" id="KW-0805">Transcription regulation</keyword>
<evidence type="ECO:0000259" key="5">
    <source>
        <dbReference type="SMART" id="SM01043"/>
    </source>
</evidence>
<dbReference type="InterPro" id="IPR027417">
    <property type="entry name" value="P-loop_NTPase"/>
</dbReference>
<dbReference type="PRINTS" id="PR00364">
    <property type="entry name" value="DISEASERSIST"/>
</dbReference>
<protein>
    <submittedName>
        <fullName evidence="6">BTAD domain-containing putative transcriptional regulator</fullName>
    </submittedName>
</protein>
<organism evidence="6 7">
    <name type="scientific">Micromonospora rubida</name>
    <dbReference type="NCBI Taxonomy" id="2697657"/>
    <lineage>
        <taxon>Bacteria</taxon>
        <taxon>Bacillati</taxon>
        <taxon>Actinomycetota</taxon>
        <taxon>Actinomycetes</taxon>
        <taxon>Micromonosporales</taxon>
        <taxon>Micromonosporaceae</taxon>
        <taxon>Micromonospora</taxon>
    </lineage>
</organism>
<evidence type="ECO:0000313" key="6">
    <source>
        <dbReference type="EMBL" id="MFI0793275.1"/>
    </source>
</evidence>
<dbReference type="InterPro" id="IPR005158">
    <property type="entry name" value="BTAD"/>
</dbReference>
<dbReference type="EMBL" id="JBIRPU010000005">
    <property type="protein sequence ID" value="MFI0793275.1"/>
    <property type="molecule type" value="Genomic_DNA"/>
</dbReference>
<dbReference type="Pfam" id="PF13191">
    <property type="entry name" value="AAA_16"/>
    <property type="match status" value="1"/>
</dbReference>
<evidence type="ECO:0000256" key="3">
    <source>
        <dbReference type="ARBA" id="ARBA00023163"/>
    </source>
</evidence>
<evidence type="ECO:0000256" key="2">
    <source>
        <dbReference type="ARBA" id="ARBA00023125"/>
    </source>
</evidence>
<dbReference type="InterPro" id="IPR003593">
    <property type="entry name" value="AAA+_ATPase"/>
</dbReference>
<dbReference type="SUPFAM" id="SSF48452">
    <property type="entry name" value="TPR-like"/>
    <property type="match status" value="1"/>
</dbReference>
<evidence type="ECO:0000313" key="7">
    <source>
        <dbReference type="Proteomes" id="UP001611075"/>
    </source>
</evidence>
<dbReference type="InterPro" id="IPR016032">
    <property type="entry name" value="Sig_transdc_resp-reg_C-effctor"/>
</dbReference>
<dbReference type="InterPro" id="IPR011990">
    <property type="entry name" value="TPR-like_helical_dom_sf"/>
</dbReference>
<comment type="caution">
    <text evidence="6">The sequence shown here is derived from an EMBL/GenBank/DDBJ whole genome shotgun (WGS) entry which is preliminary data.</text>
</comment>